<comment type="caution">
    <text evidence="1">The sequence shown here is derived from an EMBL/GenBank/DDBJ whole genome shotgun (WGS) entry which is preliminary data.</text>
</comment>
<protein>
    <submittedName>
        <fullName evidence="1">Uncharacterized protein</fullName>
    </submittedName>
</protein>
<organism evidence="1 2">
    <name type="scientific">Pleuronectes platessa</name>
    <name type="common">European plaice</name>
    <dbReference type="NCBI Taxonomy" id="8262"/>
    <lineage>
        <taxon>Eukaryota</taxon>
        <taxon>Metazoa</taxon>
        <taxon>Chordata</taxon>
        <taxon>Craniata</taxon>
        <taxon>Vertebrata</taxon>
        <taxon>Euteleostomi</taxon>
        <taxon>Actinopterygii</taxon>
        <taxon>Neopterygii</taxon>
        <taxon>Teleostei</taxon>
        <taxon>Neoteleostei</taxon>
        <taxon>Acanthomorphata</taxon>
        <taxon>Carangaria</taxon>
        <taxon>Pleuronectiformes</taxon>
        <taxon>Pleuronectoidei</taxon>
        <taxon>Pleuronectidae</taxon>
        <taxon>Pleuronectes</taxon>
    </lineage>
</organism>
<keyword evidence="2" id="KW-1185">Reference proteome</keyword>
<sequence>MFAREACSFFVHFATGTHRTGEQSTTLASQMLACPNCGEKTCPACAVYGKRRFSAQDIIRQLDQTHQPASDANSGVGC</sequence>
<accession>A0A9N7UYG6</accession>
<reference evidence="1" key="1">
    <citation type="submission" date="2020-03" db="EMBL/GenBank/DDBJ databases">
        <authorList>
            <person name="Weist P."/>
        </authorList>
    </citation>
    <scope>NUCLEOTIDE SEQUENCE</scope>
</reference>
<evidence type="ECO:0000313" key="1">
    <source>
        <dbReference type="EMBL" id="CAB1439386.1"/>
    </source>
</evidence>
<gene>
    <name evidence="1" type="ORF">PLEPLA_LOCUS27184</name>
</gene>
<dbReference type="AlphaFoldDB" id="A0A9N7UYG6"/>
<proteinExistence type="predicted"/>
<name>A0A9N7UYG6_PLEPL</name>
<evidence type="ECO:0000313" key="2">
    <source>
        <dbReference type="Proteomes" id="UP001153269"/>
    </source>
</evidence>
<dbReference type="EMBL" id="CADEAL010002274">
    <property type="protein sequence ID" value="CAB1439386.1"/>
    <property type="molecule type" value="Genomic_DNA"/>
</dbReference>
<dbReference type="Proteomes" id="UP001153269">
    <property type="component" value="Unassembled WGS sequence"/>
</dbReference>